<reference evidence="5 6" key="1">
    <citation type="journal article" date="2007" name="Nat. Biotechnol.">
        <title>Genome sequence of the lignocellulose-bioconverting and xylose-fermenting yeast Pichia stipitis.</title>
        <authorList>
            <person name="Jeffries T.W."/>
            <person name="Grigoriev I.V."/>
            <person name="Grimwood J."/>
            <person name="Laplaza J.M."/>
            <person name="Aerts A."/>
            <person name="Salamov A."/>
            <person name="Schmutz J."/>
            <person name="Lindquist E."/>
            <person name="Dehal P."/>
            <person name="Shapiro H."/>
            <person name="Jin Y.S."/>
            <person name="Passoth V."/>
            <person name="Richardson P.M."/>
        </authorList>
    </citation>
    <scope>NUCLEOTIDE SEQUENCE [LARGE SCALE GENOMIC DNA]</scope>
    <source>
        <strain evidence="6">ATCC 58785 / CBS 6054 / NBRC 10063 / NRRL Y-11545</strain>
    </source>
</reference>
<evidence type="ECO:0000259" key="4">
    <source>
        <dbReference type="PROSITE" id="PS50190"/>
    </source>
</evidence>
<dbReference type="GO" id="GO:0006888">
    <property type="term" value="P:endoplasmic reticulum to Golgi vesicle-mediated transport"/>
    <property type="evidence" value="ECO:0007669"/>
    <property type="project" value="EnsemblFungi"/>
</dbReference>
<dbReference type="InterPro" id="IPR046455">
    <property type="entry name" value="Sec7/BIG1-like_C"/>
</dbReference>
<accession>A3GHG4</accession>
<dbReference type="InterPro" id="IPR016024">
    <property type="entry name" value="ARM-type_fold"/>
</dbReference>
<dbReference type="Gene3D" id="1.10.220.20">
    <property type="match status" value="1"/>
</dbReference>
<feature type="compositionally biased region" description="Low complexity" evidence="3">
    <location>
        <begin position="207"/>
        <end position="219"/>
    </location>
</feature>
<comment type="caution">
    <text evidence="5">The sequence shown here is derived from an EMBL/GenBank/DDBJ whole genome shotgun (WGS) entry which is preliminary data.</text>
</comment>
<dbReference type="STRING" id="322104.A3GHG4"/>
<dbReference type="GO" id="GO:0005802">
    <property type="term" value="C:trans-Golgi network"/>
    <property type="evidence" value="ECO:0007669"/>
    <property type="project" value="EnsemblFungi"/>
</dbReference>
<dbReference type="InterPro" id="IPR032691">
    <property type="entry name" value="Mon2/Sec7/BIG1-like_HUS"/>
</dbReference>
<dbReference type="InterPro" id="IPR000904">
    <property type="entry name" value="Sec7_dom"/>
</dbReference>
<evidence type="ECO:0000313" key="5">
    <source>
        <dbReference type="EMBL" id="EAZ62812.2"/>
    </source>
</evidence>
<organism evidence="5 6">
    <name type="scientific">Scheffersomyces stipitis (strain ATCC 58785 / CBS 6054 / NBRC 10063 / NRRL Y-11545)</name>
    <name type="common">Yeast</name>
    <name type="synonym">Pichia stipitis</name>
    <dbReference type="NCBI Taxonomy" id="322104"/>
    <lineage>
        <taxon>Eukaryota</taxon>
        <taxon>Fungi</taxon>
        <taxon>Dikarya</taxon>
        <taxon>Ascomycota</taxon>
        <taxon>Saccharomycotina</taxon>
        <taxon>Pichiomycetes</taxon>
        <taxon>Debaryomycetaceae</taxon>
        <taxon>Scheffersomyces</taxon>
    </lineage>
</organism>
<feature type="region of interest" description="Disordered" evidence="3">
    <location>
        <begin position="1690"/>
        <end position="1710"/>
    </location>
</feature>
<dbReference type="FunFam" id="1.10.1000.11:FF:000003">
    <property type="entry name" value="Brefeldin A-inhibited guanine nucleotide-exchange protein 1"/>
    <property type="match status" value="1"/>
</dbReference>
<dbReference type="GO" id="GO:0032012">
    <property type="term" value="P:regulation of ARF protein signal transduction"/>
    <property type="evidence" value="ECO:0007669"/>
    <property type="project" value="InterPro"/>
</dbReference>
<dbReference type="GO" id="GO:0005085">
    <property type="term" value="F:guanyl-nucleotide exchange factor activity"/>
    <property type="evidence" value="ECO:0007669"/>
    <property type="project" value="EnsemblFungi"/>
</dbReference>
<feature type="compositionally biased region" description="Basic and acidic residues" evidence="3">
    <location>
        <begin position="60"/>
        <end position="72"/>
    </location>
</feature>
<dbReference type="GO" id="GO:0000045">
    <property type="term" value="P:autophagosome assembly"/>
    <property type="evidence" value="ECO:0007669"/>
    <property type="project" value="EnsemblFungi"/>
</dbReference>
<dbReference type="SMART" id="SM00222">
    <property type="entry name" value="Sec7"/>
    <property type="match status" value="1"/>
</dbReference>
<dbReference type="CDD" id="cd00171">
    <property type="entry name" value="Sec7"/>
    <property type="match status" value="1"/>
</dbReference>
<dbReference type="InParanoid" id="A3GHG4"/>
<dbReference type="GO" id="GO:0030663">
    <property type="term" value="C:COPI-coated vesicle membrane"/>
    <property type="evidence" value="ECO:0007669"/>
    <property type="project" value="UniProtKB-SubCell"/>
</dbReference>
<dbReference type="OMA" id="EVMCAYI"/>
<sequence>MWEVFIHTNRLSLFSQFFSFPRAFRIYVTTSIPVIPSAPCRSLDPSDMSPADPQPGPISRAEESQKAVETTKEPISSENDMDEVDLNSNDNVAGIGAENGKIPDETETEPTQTDDDDSKSHSSEQNNKKTLEKTPEVTNQTSEQSDPVKSEQNTVNGSADVETATKTESDTVTNGDVVPPESESNGGTQSDGQEQAEVQSESHEQSQNESQIQSEAQSEAHTRQHSVVSIASATNAATVDNIKIFKNTFEEIVNSKEAKKNAGLKESVQKALDSLNNAQSRDAHLIFDALKETCEKSNSNELKAKAIDLFAKLFDYAQFNDENDKAHLTESSVNVISSCFLGEGTDPDVELQVVRALMHSIVLMPCHGAPLLKAVRSIYNVFIFSLSTRNQAVAQGILNQVIRAIFQRITDSGIYKNKHNRSVSNSKLAFRSPSKDDFATPIDDSREKLTLKNLEKLNDDVEDNDRVDEANNASESDEDLVVKDAFLIFRAMCKLSVKDLDSETIDMKSHTVRSKMLSLHIIHTILKDHIEIFLSHDVVILSSNSAEQTRLINAVRQYVCLSLSRNAASPLAPVFEISLEIFWLIISNLRSEFKREIPVFWDEIYFPVAEMRTSTPHQKRYLLSIVERLCNDSRCIIEFYLNYDCDSTMPNICEKTIELLTKLSLAIVEVTAQQRQAYRENRRMGISVYNIDKIANLTSSTMSSKPPEPDIYNHFPLEYALKMTSINCSVAFLRSLYSWAQKGINNGTSRTLASSQNGSQAALNRKRSGTVDSANSTLNNSRNASFVNSSEQYSESDDPEQFENLKQRKKAFLEGIRQFNQKAKKGIKYFLEHKFIDSDSPEDISKFLLGTEGLDKSVIGEYLGEGDERNIAIMHAFVEQMEFSNSGFVDAMRRFLQSFRLPGEAQKIDRFMLKFAERYVLGNPTLYANADTAYVLAYSVILLNTDLHSPQVKVRMSVENFIANNAGIDDGKDLPSDYLVKIYNEIQSNEIKLQSEQHAALLAGDISISVSTPSVGLFSGRDLNREAYIHASKEMSTKTEKLMRNLGKRLKSDDSNGVFYSASHVDHVKSIFDTLWMSILAGLTPPFKEYDEEDVTNACLEGIKLSIRIACMFDLYHAKESFIGALLQFENLHNYQEMKAKSVEAIYIMLDLAVTEGNKLTDSWNQILTSISQLERLQLIAQGVDQASIPDVSTAKLVNRGSVEASRVSTSFFSSFTTVTTASQTASNKFHNQHLSPYVAQLLTKTELDVAIDKVFTNSVNLTGSSIVDFVSALSEVVKEEIESSGQSSNPRTFALQKVVDICYYNMSRVRFEWTQLWNIIGETFNAVGCHSNSAISFFALDSLRQLSMRFLEIEELAHFKFQKEFLKPFEHVIIYNDSLEVKDMVLECINNMILARARQIKSGWKTIFGVLTSAAKENKESLVMKSYKMANWINKEFIGEVHAQDSFANLVICFTELAKNERFQRVSLLSLDVLSKLINQIAQSSFGNDELKKTEANGKEDTVSKNDRLVKVWFPVLFGFHDIIMTGEELEVRSRALNYLFDILMRYGEYFEDEFWDKICRQLLFPIFSVLSNHWEVSLEDSNDKLSVWLSTTLIQALKSMMSLFTHYFDPLSRMLDEYLNLIISCICQENDTIARIGRECMSTLLKENATRFTDEHWIHISGAFTNLFDLTTAKELFTSDPLLNRVRSQDHENGDVGSQVDLDDPQSPKKTLIDDAEARLKKSREKSSIVVKSVLQLLLIQTLSELFESENFYEAIPYTHLIKIAFLLNSSYTFARTFNDDYDLRVRLWNAGVIERLPNLLKQESSSSAVFINIMFKMYCDDDKTDASAKKTIMESIIPLCNIITERYADFDENNQQRNITTWKPVIVEIFHGYVELDDEDFVEHAPTMYKLSLKLFTKNMTADLRQSVRAFLSRVGDEFIDKVATTN</sequence>
<feature type="compositionally biased region" description="Basic and acidic residues" evidence="3">
    <location>
        <begin position="118"/>
        <end position="135"/>
    </location>
</feature>
<dbReference type="OrthoDB" id="18431at2759"/>
<dbReference type="Gene3D" id="1.10.1000.11">
    <property type="entry name" value="Arf Nucleotide-binding Site Opener,domain 2"/>
    <property type="match status" value="1"/>
</dbReference>
<name>A3GHG4_PICST</name>
<dbReference type="PROSITE" id="PS50190">
    <property type="entry name" value="SEC7"/>
    <property type="match status" value="1"/>
</dbReference>
<dbReference type="RefSeq" id="XP_001386835.2">
    <property type="nucleotide sequence ID" value="XM_001386798.1"/>
</dbReference>
<dbReference type="GO" id="GO:0140455">
    <property type="term" value="P:cytoplasm protein quality control"/>
    <property type="evidence" value="ECO:0007669"/>
    <property type="project" value="EnsemblFungi"/>
</dbReference>
<evidence type="ECO:0000313" key="6">
    <source>
        <dbReference type="Proteomes" id="UP000002258"/>
    </source>
</evidence>
<dbReference type="FunCoup" id="A3GHG4">
    <property type="interactions" value="1098"/>
</dbReference>
<dbReference type="Pfam" id="PF12783">
    <property type="entry name" value="Sec7-like_HUS"/>
    <property type="match status" value="1"/>
</dbReference>
<feature type="region of interest" description="Disordered" evidence="3">
    <location>
        <begin position="36"/>
        <end position="226"/>
    </location>
</feature>
<feature type="region of interest" description="Disordered" evidence="3">
    <location>
        <begin position="749"/>
        <end position="801"/>
    </location>
</feature>
<feature type="domain" description="SEC7" evidence="4">
    <location>
        <begin position="801"/>
        <end position="989"/>
    </location>
</feature>
<dbReference type="SUPFAM" id="SSF48425">
    <property type="entry name" value="Sec7 domain"/>
    <property type="match status" value="1"/>
</dbReference>
<evidence type="ECO:0000256" key="3">
    <source>
        <dbReference type="SAM" id="MobiDB-lite"/>
    </source>
</evidence>
<dbReference type="PANTHER" id="PTHR10663:SF375">
    <property type="entry name" value="LD29171P"/>
    <property type="match status" value="1"/>
</dbReference>
<evidence type="ECO:0000256" key="1">
    <source>
        <dbReference type="ARBA" id="ARBA00022490"/>
    </source>
</evidence>
<dbReference type="InterPro" id="IPR015403">
    <property type="entry name" value="Mon2/Sec7/BIG1-like_HDS"/>
</dbReference>
<dbReference type="Pfam" id="PF01369">
    <property type="entry name" value="Sec7"/>
    <property type="match status" value="1"/>
</dbReference>
<keyword evidence="1" id="KW-0963">Cytoplasm</keyword>
<dbReference type="KEGG" id="pic:PICST_28974"/>
<dbReference type="PANTHER" id="PTHR10663">
    <property type="entry name" value="GUANYL-NUCLEOTIDE EXCHANGE FACTOR"/>
    <property type="match status" value="1"/>
</dbReference>
<feature type="compositionally biased region" description="Polar residues" evidence="3">
    <location>
        <begin position="770"/>
        <end position="793"/>
    </location>
</feature>
<dbReference type="GO" id="GO:0005829">
    <property type="term" value="C:cytosol"/>
    <property type="evidence" value="ECO:0007669"/>
    <property type="project" value="EnsemblFungi"/>
</dbReference>
<dbReference type="SUPFAM" id="SSF48371">
    <property type="entry name" value="ARM repeat"/>
    <property type="match status" value="1"/>
</dbReference>
<proteinExistence type="predicted"/>
<keyword evidence="6" id="KW-1185">Reference proteome</keyword>
<dbReference type="GeneID" id="4851713"/>
<dbReference type="Pfam" id="PF09324">
    <property type="entry name" value="Sec7-like_HDS"/>
    <property type="match status" value="1"/>
</dbReference>
<dbReference type="eggNOG" id="KOG0929">
    <property type="taxonomic scope" value="Eukaryota"/>
</dbReference>
<dbReference type="HOGENOM" id="CLU_000691_1_1_1"/>
<protein>
    <submittedName>
        <fullName evidence="5">Guanine nucleotide exchange protein for ADP-robosylation factor</fullName>
    </submittedName>
</protein>
<evidence type="ECO:0000256" key="2">
    <source>
        <dbReference type="ARBA" id="ARBA00060451"/>
    </source>
</evidence>
<dbReference type="GO" id="GO:0005770">
    <property type="term" value="C:late endosome"/>
    <property type="evidence" value="ECO:0007669"/>
    <property type="project" value="EnsemblFungi"/>
</dbReference>
<feature type="compositionally biased region" description="Polar residues" evidence="3">
    <location>
        <begin position="749"/>
        <end position="762"/>
    </location>
</feature>
<dbReference type="Proteomes" id="UP000002258">
    <property type="component" value="Chromosome 1"/>
</dbReference>
<dbReference type="InterPro" id="IPR023394">
    <property type="entry name" value="Sec7_C_sf"/>
</dbReference>
<dbReference type="GO" id="GO:0006891">
    <property type="term" value="P:intra-Golgi vesicle-mediated transport"/>
    <property type="evidence" value="ECO:0007669"/>
    <property type="project" value="EnsemblFungi"/>
</dbReference>
<dbReference type="Pfam" id="PF20252">
    <property type="entry name" value="BIG2_C"/>
    <property type="match status" value="1"/>
</dbReference>
<comment type="subcellular location">
    <subcellularLocation>
        <location evidence="2">Cytoplasmic vesicle</location>
        <location evidence="2">COPI-coated vesicle membrane</location>
    </subcellularLocation>
</comment>
<feature type="compositionally biased region" description="Acidic residues" evidence="3">
    <location>
        <begin position="105"/>
        <end position="117"/>
    </location>
</feature>
<feature type="compositionally biased region" description="Polar residues" evidence="3">
    <location>
        <begin position="136"/>
        <end position="157"/>
    </location>
</feature>
<gene>
    <name evidence="5" type="primary">SEC7</name>
    <name evidence="5" type="ORF">PICST_28974</name>
</gene>
<dbReference type="InterPro" id="IPR035999">
    <property type="entry name" value="Sec7_dom_sf"/>
</dbReference>
<dbReference type="FunFam" id="1.10.220.20:FF:000002">
    <property type="entry name" value="Brefeldin A-inhibited guanine nucleotide-exchange protein 1"/>
    <property type="match status" value="1"/>
</dbReference>
<dbReference type="EMBL" id="AAVQ01000002">
    <property type="protein sequence ID" value="EAZ62812.2"/>
    <property type="molecule type" value="Genomic_DNA"/>
</dbReference>
<feature type="compositionally biased region" description="Polar residues" evidence="3">
    <location>
        <begin position="182"/>
        <end position="192"/>
    </location>
</feature>